<sequence>MLRIPHTTRGVARTMLPPRSPAIAAASRRMRSPSGPPIWNARTSSSCAGSTPSRSSWPPSPPPKLPPPKSFIDH</sequence>
<organism evidence="3">
    <name type="scientific">Drosophila melanogaster</name>
    <name type="common">Fruit fly</name>
    <dbReference type="NCBI Taxonomy" id="7227"/>
    <lineage>
        <taxon>Eukaryota</taxon>
        <taxon>Metazoa</taxon>
        <taxon>Ecdysozoa</taxon>
        <taxon>Arthropoda</taxon>
        <taxon>Hexapoda</taxon>
        <taxon>Insecta</taxon>
        <taxon>Pterygota</taxon>
        <taxon>Neoptera</taxon>
        <taxon>Endopterygota</taxon>
        <taxon>Diptera</taxon>
        <taxon>Brachycera</taxon>
        <taxon>Muscomorpha</taxon>
        <taxon>Ephydroidea</taxon>
        <taxon>Drosophilidae</taxon>
        <taxon>Drosophila</taxon>
        <taxon>Sophophora</taxon>
    </lineage>
</organism>
<gene>
    <name evidence="3" type="primary">CG4575-RA</name>
</gene>
<feature type="compositionally biased region" description="Pro residues" evidence="1">
    <location>
        <begin position="58"/>
        <end position="74"/>
    </location>
</feature>
<protein>
    <submittedName>
        <fullName evidence="2">RT01001p</fullName>
    </submittedName>
    <submittedName>
        <fullName evidence="3">RT01101p</fullName>
    </submittedName>
</protein>
<reference evidence="3" key="2">
    <citation type="submission" date="2008-11" db="EMBL/GenBank/DDBJ databases">
        <authorList>
            <person name="Carlson J."/>
            <person name="Booth B."/>
            <person name="Frise E."/>
            <person name="Park S."/>
            <person name="Wan K."/>
            <person name="Yu C."/>
            <person name="Celniker S."/>
        </authorList>
    </citation>
    <scope>NUCLEOTIDE SEQUENCE</scope>
</reference>
<dbReference type="AlphaFoldDB" id="Q059E1"/>
<evidence type="ECO:0000313" key="2">
    <source>
        <dbReference type="EMBL" id="ABJ17076.1"/>
    </source>
</evidence>
<name>Q059E1_DROME</name>
<dbReference type="EMBL" id="BT028838">
    <property type="protein sequence ID" value="ABJ17086.1"/>
    <property type="molecule type" value="mRNA"/>
</dbReference>
<evidence type="ECO:0000256" key="1">
    <source>
        <dbReference type="SAM" id="MobiDB-lite"/>
    </source>
</evidence>
<evidence type="ECO:0000313" key="3">
    <source>
        <dbReference type="EMBL" id="ABJ17086.1"/>
    </source>
</evidence>
<reference evidence="3" key="1">
    <citation type="submission" date="2006-08" db="EMBL/GenBank/DDBJ databases">
        <authorList>
            <person name="Stapleton M."/>
            <person name="Carlson J."/>
            <person name="Chavez C."/>
            <person name="Frise E."/>
            <person name="George R."/>
            <person name="Pacleb J."/>
            <person name="Park S."/>
            <person name="Wan K."/>
            <person name="Yu C."/>
            <person name="Celniker S."/>
        </authorList>
    </citation>
    <scope>NUCLEOTIDE SEQUENCE</scope>
</reference>
<dbReference type="EMBL" id="BT028808">
    <property type="protein sequence ID" value="ABJ17076.1"/>
    <property type="molecule type" value="mRNA"/>
</dbReference>
<proteinExistence type="evidence at transcript level"/>
<feature type="region of interest" description="Disordered" evidence="1">
    <location>
        <begin position="1"/>
        <end position="74"/>
    </location>
</feature>
<feature type="non-terminal residue" evidence="3">
    <location>
        <position position="74"/>
    </location>
</feature>
<accession>Q059E1</accession>